<dbReference type="EMBL" id="JBHSEK010000013">
    <property type="protein sequence ID" value="MFC4491436.1"/>
    <property type="molecule type" value="Genomic_DNA"/>
</dbReference>
<keyword evidence="1" id="KW-0732">Signal</keyword>
<proteinExistence type="predicted"/>
<accession>A0ABV8ZXC8</accession>
<feature type="chain" id="PRO_5046989116" evidence="1">
    <location>
        <begin position="20"/>
        <end position="84"/>
    </location>
</feature>
<evidence type="ECO:0000313" key="2">
    <source>
        <dbReference type="EMBL" id="MFC4491436.1"/>
    </source>
</evidence>
<name>A0ABV8ZXC8_9NEIS</name>
<feature type="signal peptide" evidence="1">
    <location>
        <begin position="1"/>
        <end position="19"/>
    </location>
</feature>
<protein>
    <submittedName>
        <fullName evidence="2">Uncharacterized protein</fullName>
    </submittedName>
</protein>
<reference evidence="3" key="1">
    <citation type="journal article" date="2019" name="Int. J. Syst. Evol. Microbiol.">
        <title>The Global Catalogue of Microorganisms (GCM) 10K type strain sequencing project: providing services to taxonomists for standard genome sequencing and annotation.</title>
        <authorList>
            <consortium name="The Broad Institute Genomics Platform"/>
            <consortium name="The Broad Institute Genome Sequencing Center for Infectious Disease"/>
            <person name="Wu L."/>
            <person name="Ma J."/>
        </authorList>
    </citation>
    <scope>NUCLEOTIDE SEQUENCE [LARGE SCALE GENOMIC DNA]</scope>
    <source>
        <strain evidence="3">CGMCC 4.7608</strain>
    </source>
</reference>
<dbReference type="Proteomes" id="UP001595999">
    <property type="component" value="Unassembled WGS sequence"/>
</dbReference>
<evidence type="ECO:0000256" key="1">
    <source>
        <dbReference type="SAM" id="SignalP"/>
    </source>
</evidence>
<sequence length="84" mass="9195">MKKALSIILLSALFQMSYAATAPNAADGKQVDTPPVVSASDLLKQPQSRGRYGDDHDRWLEEECLRHTCQCRGTKYPPGACSSL</sequence>
<comment type="caution">
    <text evidence="2">The sequence shown here is derived from an EMBL/GenBank/DDBJ whole genome shotgun (WGS) entry which is preliminary data.</text>
</comment>
<organism evidence="2 3">
    <name type="scientific">Chromobacterium aquaticum</name>
    <dbReference type="NCBI Taxonomy" id="467180"/>
    <lineage>
        <taxon>Bacteria</taxon>
        <taxon>Pseudomonadati</taxon>
        <taxon>Pseudomonadota</taxon>
        <taxon>Betaproteobacteria</taxon>
        <taxon>Neisseriales</taxon>
        <taxon>Chromobacteriaceae</taxon>
        <taxon>Chromobacterium</taxon>
    </lineage>
</organism>
<keyword evidence="3" id="KW-1185">Reference proteome</keyword>
<gene>
    <name evidence="2" type="ORF">ACFO0R_17640</name>
</gene>
<evidence type="ECO:0000313" key="3">
    <source>
        <dbReference type="Proteomes" id="UP001595999"/>
    </source>
</evidence>
<dbReference type="RefSeq" id="WP_231464785.1">
    <property type="nucleotide sequence ID" value="NZ_JAJOHW010000149.1"/>
</dbReference>